<dbReference type="OMA" id="CAISEYI"/>
<dbReference type="Proteomes" id="UP000006790">
    <property type="component" value="Chromosome 1"/>
</dbReference>
<accession>G8JM15</accession>
<dbReference type="EMBL" id="CP002497">
    <property type="protein sequence ID" value="AET37275.1"/>
    <property type="molecule type" value="Genomic_DNA"/>
</dbReference>
<evidence type="ECO:0000313" key="2">
    <source>
        <dbReference type="Proteomes" id="UP000006790"/>
    </source>
</evidence>
<gene>
    <name evidence="1" type="ordered locus">Ecym_1016</name>
</gene>
<reference evidence="2" key="1">
    <citation type="journal article" date="2012" name="G3 (Bethesda)">
        <title>Pichia sorbitophila, an interspecies yeast hybrid reveals early steps of genome resolution following polyploidization.</title>
        <authorList>
            <person name="Leh Louis V."/>
            <person name="Despons L."/>
            <person name="Friedrich A."/>
            <person name="Martin T."/>
            <person name="Durrens P."/>
            <person name="Casaregola S."/>
            <person name="Neuveglise C."/>
            <person name="Fairhead C."/>
            <person name="Marck C."/>
            <person name="Cruz J.A."/>
            <person name="Straub M.L."/>
            <person name="Kugler V."/>
            <person name="Sacerdot C."/>
            <person name="Uzunov Z."/>
            <person name="Thierry A."/>
            <person name="Weiss S."/>
            <person name="Bleykasten C."/>
            <person name="De Montigny J."/>
            <person name="Jacques N."/>
            <person name="Jung P."/>
            <person name="Lemaire M."/>
            <person name="Mallet S."/>
            <person name="Morel G."/>
            <person name="Richard G.F."/>
            <person name="Sarkar A."/>
            <person name="Savel G."/>
            <person name="Schacherer J."/>
            <person name="Seret M.L."/>
            <person name="Talla E."/>
            <person name="Samson G."/>
            <person name="Jubin C."/>
            <person name="Poulain J."/>
            <person name="Vacherie B."/>
            <person name="Barbe V."/>
            <person name="Pelletier E."/>
            <person name="Sherman D.J."/>
            <person name="Westhof E."/>
            <person name="Weissenbach J."/>
            <person name="Baret P.V."/>
            <person name="Wincker P."/>
            <person name="Gaillardin C."/>
            <person name="Dujon B."/>
            <person name="Souciet J.L."/>
        </authorList>
    </citation>
    <scope>NUCLEOTIDE SEQUENCE [LARGE SCALE GENOMIC DNA]</scope>
    <source>
        <strain evidence="2">CBS 270.75 / DBVPG 7215 / KCTC 17166 / NRRL Y-17582</strain>
    </source>
</reference>
<dbReference type="AlphaFoldDB" id="G8JM15"/>
<sequence length="411" mass="47735">MFLEAVKFPLENSTIPLIHSLNEYLLIFPELTEYWLNDGTNQKMPLFEFCRRGFERQRKCSTSLNMRQIMQELEVLNQCLGTLIIMGNLSPIALKWLPTLFSEALEMIQQEYQSSLQLLTSSSINMFTMRCKTLCEITNLISREEILEVLKSMLVKHCLRPMLDFHIQLDDEEKKQMSYTLLVHFINAVVSDEFQLSVRNTAIESTASYNNAPKKELVSILFADSELVNQLICTVQRDLVSCDRTTKLQALYFLNSMIRFKHEAIISSLFLDHKEKPEEIKLDDIIQWRKSFFLNDGYVKQSTFLSFRKLASQWYDWKLGNDSIISGLFGLLSGCSDEEAVYQVYSLLLELSRFVQGRITDLWAQNGKMISLMEILSSAGKNDKICTDFITEMYCVIRSCAISEYIMYQYV</sequence>
<keyword evidence="2" id="KW-1185">Reference proteome</keyword>
<dbReference type="OrthoDB" id="4047991at2759"/>
<dbReference type="HOGENOM" id="CLU_598478_0_0_1"/>
<dbReference type="GeneID" id="11471417"/>
<proteinExistence type="predicted"/>
<dbReference type="RefSeq" id="XP_003644092.1">
    <property type="nucleotide sequence ID" value="XM_003644044.1"/>
</dbReference>
<protein>
    <submittedName>
        <fullName evidence="1">Uncharacterized protein</fullName>
    </submittedName>
</protein>
<name>G8JM15_ERECY</name>
<dbReference type="KEGG" id="erc:Ecym_1016"/>
<dbReference type="InParanoid" id="G8JM15"/>
<evidence type="ECO:0000313" key="1">
    <source>
        <dbReference type="EMBL" id="AET37275.1"/>
    </source>
</evidence>
<organism evidence="1 2">
    <name type="scientific">Eremothecium cymbalariae (strain CBS 270.75 / DBVPG 7215 / KCTC 17166 / NRRL Y-17582)</name>
    <name type="common">Yeast</name>
    <dbReference type="NCBI Taxonomy" id="931890"/>
    <lineage>
        <taxon>Eukaryota</taxon>
        <taxon>Fungi</taxon>
        <taxon>Dikarya</taxon>
        <taxon>Ascomycota</taxon>
        <taxon>Saccharomycotina</taxon>
        <taxon>Saccharomycetes</taxon>
        <taxon>Saccharomycetales</taxon>
        <taxon>Saccharomycetaceae</taxon>
        <taxon>Eremothecium</taxon>
    </lineage>
</organism>